<reference evidence="1" key="1">
    <citation type="submission" date="2018-03" db="EMBL/GenBank/DDBJ databases">
        <authorList>
            <person name="Guldener U."/>
        </authorList>
    </citation>
    <scope>NUCLEOTIDE SEQUENCE</scope>
</reference>
<accession>A0AAE8MPQ6</accession>
<gene>
    <name evidence="1" type="ORF">DNG_00674</name>
</gene>
<organism evidence="1 2">
    <name type="scientific">Cephalotrichum gorgonifer</name>
    <dbReference type="NCBI Taxonomy" id="2041049"/>
    <lineage>
        <taxon>Eukaryota</taxon>
        <taxon>Fungi</taxon>
        <taxon>Dikarya</taxon>
        <taxon>Ascomycota</taxon>
        <taxon>Pezizomycotina</taxon>
        <taxon>Sordariomycetes</taxon>
        <taxon>Hypocreomycetidae</taxon>
        <taxon>Microascales</taxon>
        <taxon>Microascaceae</taxon>
        <taxon>Cephalotrichum</taxon>
    </lineage>
</organism>
<dbReference type="Proteomes" id="UP001187682">
    <property type="component" value="Unassembled WGS sequence"/>
</dbReference>
<keyword evidence="2" id="KW-1185">Reference proteome</keyword>
<dbReference type="EMBL" id="ONZQ02000001">
    <property type="protein sequence ID" value="SPN97158.1"/>
    <property type="molecule type" value="Genomic_DNA"/>
</dbReference>
<comment type="caution">
    <text evidence="1">The sequence shown here is derived from an EMBL/GenBank/DDBJ whole genome shotgun (WGS) entry which is preliminary data.</text>
</comment>
<proteinExistence type="predicted"/>
<dbReference type="AlphaFoldDB" id="A0AAE8MPQ6"/>
<protein>
    <submittedName>
        <fullName evidence="1">Uncharacterized protein</fullName>
    </submittedName>
</protein>
<evidence type="ECO:0000313" key="1">
    <source>
        <dbReference type="EMBL" id="SPN97158.1"/>
    </source>
</evidence>
<name>A0AAE8MPQ6_9PEZI</name>
<sequence length="71" mass="8019">MCDFTKNFYIYTSCIDPGTHFFGTSDTALSAVVDSIPICPLDDRNLQPNLHVEESPYANTTRLKIPYALEF</sequence>
<evidence type="ECO:0000313" key="2">
    <source>
        <dbReference type="Proteomes" id="UP001187682"/>
    </source>
</evidence>